<name>U4KQX6_ALTPJ</name>
<dbReference type="STRING" id="1318466.BN85401090"/>
<dbReference type="RefSeq" id="WP_026654490.1">
    <property type="nucleotide sequence ID" value="NC_022538.1"/>
</dbReference>
<protein>
    <recommendedName>
        <fullName evidence="3">DUF1027 domain-containing protein</fullName>
    </recommendedName>
</protein>
<dbReference type="EMBL" id="FO681347">
    <property type="protein sequence ID" value="CCV63686.1"/>
    <property type="molecule type" value="Genomic_DNA"/>
</dbReference>
<keyword evidence="2" id="KW-1185">Reference proteome</keyword>
<dbReference type="InterPro" id="IPR009370">
    <property type="entry name" value="YutD-like"/>
</dbReference>
<dbReference type="InterPro" id="IPR038141">
    <property type="entry name" value="YutD-like_sf"/>
</dbReference>
<organism evidence="1 2">
    <name type="scientific">Alteracholeplasma palmae (strain ATCC 49389 / J233)</name>
    <name type="common">Acholeplasma palmae</name>
    <dbReference type="NCBI Taxonomy" id="1318466"/>
    <lineage>
        <taxon>Bacteria</taxon>
        <taxon>Bacillati</taxon>
        <taxon>Mycoplasmatota</taxon>
        <taxon>Mollicutes</taxon>
        <taxon>Acholeplasmatales</taxon>
        <taxon>Acholeplasmataceae</taxon>
        <taxon>Acholeplasma</taxon>
    </lineage>
</organism>
<dbReference type="Pfam" id="PF06265">
    <property type="entry name" value="YutD-like"/>
    <property type="match status" value="1"/>
</dbReference>
<reference evidence="1 2" key="1">
    <citation type="journal article" date="2013" name="J. Mol. Microbiol. Biotechnol.">
        <title>Analysis of the Complete Genomes of Acholeplasma brassicae , A. palmae and A. laidlawii and Their Comparison to the Obligate Parasites from ' Candidatus Phytoplasma'.</title>
        <authorList>
            <person name="Kube M."/>
            <person name="Siewert C."/>
            <person name="Migdoll A.M."/>
            <person name="Duduk B."/>
            <person name="Holz S."/>
            <person name="Rabus R."/>
            <person name="Seemuller E."/>
            <person name="Mitrovic J."/>
            <person name="Muller I."/>
            <person name="Buttner C."/>
            <person name="Reinhardt R."/>
        </authorList>
    </citation>
    <scope>NUCLEOTIDE SEQUENCE [LARGE SCALE GENOMIC DNA]</scope>
    <source>
        <strain evidence="1 2">J233</strain>
    </source>
</reference>
<dbReference type="Gene3D" id="3.50.4.20">
    <property type="match status" value="1"/>
</dbReference>
<dbReference type="Proteomes" id="UP000032740">
    <property type="component" value="Chromosome"/>
</dbReference>
<evidence type="ECO:0008006" key="3">
    <source>
        <dbReference type="Google" id="ProtNLM"/>
    </source>
</evidence>
<dbReference type="HOGENOM" id="CLU_080936_3_1_14"/>
<evidence type="ECO:0000313" key="1">
    <source>
        <dbReference type="EMBL" id="CCV63686.1"/>
    </source>
</evidence>
<dbReference type="KEGG" id="apal:BN85401090"/>
<dbReference type="OrthoDB" id="1650379at2"/>
<accession>U4KQX6</accession>
<evidence type="ECO:0000313" key="2">
    <source>
        <dbReference type="Proteomes" id="UP000032740"/>
    </source>
</evidence>
<proteinExistence type="predicted"/>
<dbReference type="AlphaFoldDB" id="U4KQX6"/>
<gene>
    <name evidence="1" type="ORF">BN85401090</name>
</gene>
<sequence>MIVETKVGNFELIKDHKEAFNLEQFEEKYVDVAFDRYVYLVGDVAAGILRIKGFSQDPKGTNGYKKIPDYLNESCNRNCAYFILKRTKENLKQNEELSDIIEQGSEKNE</sequence>